<evidence type="ECO:0000313" key="5">
    <source>
        <dbReference type="Proteomes" id="UP001218218"/>
    </source>
</evidence>
<name>A0AAD7AB68_9AGAR</name>
<evidence type="ECO:0000256" key="1">
    <source>
        <dbReference type="SAM" id="MobiDB-lite"/>
    </source>
</evidence>
<keyword evidence="5" id="KW-1185">Reference proteome</keyword>
<sequence length="248" mass="26489">MFYVIYVLAILCGTALGLKIHNPAKGSPVLILANKLTDVRWSRTQDSDPTSVSFLMENLVGEEKKLVPGGPYNASQEGKDTTSQMSFPDVGTFRVWAVHPDDPSVVYNMSDPFSVMPNNLPASAQQPSSPPPPSSSPDLPGSAETSPPEIPVSTATPAASNSKSNMTPLIIGAIAGGIVLLLLLVFAFLYIARRRRKARVARHHTFNRGMMVKGGGGAGVRVGVTREVEIADDSEKGMRAPYPFARTA</sequence>
<keyword evidence="2" id="KW-0812">Transmembrane</keyword>
<dbReference type="AlphaFoldDB" id="A0AAD7AB68"/>
<feature type="compositionally biased region" description="Polar residues" evidence="1">
    <location>
        <begin position="153"/>
        <end position="162"/>
    </location>
</feature>
<evidence type="ECO:0000313" key="4">
    <source>
        <dbReference type="EMBL" id="KAJ7354085.1"/>
    </source>
</evidence>
<feature type="transmembrane region" description="Helical" evidence="2">
    <location>
        <begin position="169"/>
        <end position="192"/>
    </location>
</feature>
<reference evidence="4" key="1">
    <citation type="submission" date="2023-03" db="EMBL/GenBank/DDBJ databases">
        <title>Massive genome expansion in bonnet fungi (Mycena s.s.) driven by repeated elements and novel gene families across ecological guilds.</title>
        <authorList>
            <consortium name="Lawrence Berkeley National Laboratory"/>
            <person name="Harder C.B."/>
            <person name="Miyauchi S."/>
            <person name="Viragh M."/>
            <person name="Kuo A."/>
            <person name="Thoen E."/>
            <person name="Andreopoulos B."/>
            <person name="Lu D."/>
            <person name="Skrede I."/>
            <person name="Drula E."/>
            <person name="Henrissat B."/>
            <person name="Morin E."/>
            <person name="Kohler A."/>
            <person name="Barry K."/>
            <person name="LaButti K."/>
            <person name="Morin E."/>
            <person name="Salamov A."/>
            <person name="Lipzen A."/>
            <person name="Mereny Z."/>
            <person name="Hegedus B."/>
            <person name="Baldrian P."/>
            <person name="Stursova M."/>
            <person name="Weitz H."/>
            <person name="Taylor A."/>
            <person name="Grigoriev I.V."/>
            <person name="Nagy L.G."/>
            <person name="Martin F."/>
            <person name="Kauserud H."/>
        </authorList>
    </citation>
    <scope>NUCLEOTIDE SEQUENCE</scope>
    <source>
        <strain evidence="4">CBHHK002</strain>
    </source>
</reference>
<evidence type="ECO:0000256" key="3">
    <source>
        <dbReference type="SAM" id="SignalP"/>
    </source>
</evidence>
<keyword evidence="2" id="KW-0472">Membrane</keyword>
<comment type="caution">
    <text evidence="4">The sequence shown here is derived from an EMBL/GenBank/DDBJ whole genome shotgun (WGS) entry which is preliminary data.</text>
</comment>
<feature type="chain" id="PRO_5042253315" evidence="3">
    <location>
        <begin position="18"/>
        <end position="248"/>
    </location>
</feature>
<evidence type="ECO:0000256" key="2">
    <source>
        <dbReference type="SAM" id="Phobius"/>
    </source>
</evidence>
<accession>A0AAD7AB68</accession>
<dbReference type="Proteomes" id="UP001218218">
    <property type="component" value="Unassembled WGS sequence"/>
</dbReference>
<feature type="signal peptide" evidence="3">
    <location>
        <begin position="1"/>
        <end position="17"/>
    </location>
</feature>
<proteinExistence type="predicted"/>
<protein>
    <submittedName>
        <fullName evidence="4">Uncharacterized protein</fullName>
    </submittedName>
</protein>
<keyword evidence="3" id="KW-0732">Signal</keyword>
<gene>
    <name evidence="4" type="ORF">DFH08DRAFT_854203</name>
</gene>
<dbReference type="EMBL" id="JARIHO010000010">
    <property type="protein sequence ID" value="KAJ7354085.1"/>
    <property type="molecule type" value="Genomic_DNA"/>
</dbReference>
<keyword evidence="2" id="KW-1133">Transmembrane helix</keyword>
<feature type="region of interest" description="Disordered" evidence="1">
    <location>
        <begin position="117"/>
        <end position="162"/>
    </location>
</feature>
<organism evidence="4 5">
    <name type="scientific">Mycena albidolilacea</name>
    <dbReference type="NCBI Taxonomy" id="1033008"/>
    <lineage>
        <taxon>Eukaryota</taxon>
        <taxon>Fungi</taxon>
        <taxon>Dikarya</taxon>
        <taxon>Basidiomycota</taxon>
        <taxon>Agaricomycotina</taxon>
        <taxon>Agaricomycetes</taxon>
        <taxon>Agaricomycetidae</taxon>
        <taxon>Agaricales</taxon>
        <taxon>Marasmiineae</taxon>
        <taxon>Mycenaceae</taxon>
        <taxon>Mycena</taxon>
    </lineage>
</organism>